<comment type="caution">
    <text evidence="1">The sequence shown here is derived from an EMBL/GenBank/DDBJ whole genome shotgun (WGS) entry which is preliminary data.</text>
</comment>
<dbReference type="Proteomes" id="UP001058074">
    <property type="component" value="Unassembled WGS sequence"/>
</dbReference>
<dbReference type="EMBL" id="BROD01000001">
    <property type="protein sequence ID" value="GKX68749.1"/>
    <property type="molecule type" value="Genomic_DNA"/>
</dbReference>
<protein>
    <submittedName>
        <fullName evidence="1">Amidohydrolase</fullName>
    </submittedName>
</protein>
<reference evidence="1" key="1">
    <citation type="journal article" date="2025" name="Int. J. Syst. Evol. Microbiol.">
        <title>Inconstantimicrobium mannanitabidum sp. nov., a novel member of the family Clostridiaceae isolated from anoxic soil under the treatment of reductive soil disinfestation.</title>
        <authorList>
            <person name="Ueki A."/>
            <person name="Tonouchi A."/>
            <person name="Honma S."/>
            <person name="Kaku N."/>
            <person name="Ueki K."/>
        </authorList>
    </citation>
    <scope>NUCLEOTIDE SEQUENCE</scope>
    <source>
        <strain evidence="1">TW13</strain>
    </source>
</reference>
<organism evidence="1 2">
    <name type="scientific">Inconstantimicrobium mannanitabidum</name>
    <dbReference type="NCBI Taxonomy" id="1604901"/>
    <lineage>
        <taxon>Bacteria</taxon>
        <taxon>Bacillati</taxon>
        <taxon>Bacillota</taxon>
        <taxon>Clostridia</taxon>
        <taxon>Eubacteriales</taxon>
        <taxon>Clostridiaceae</taxon>
        <taxon>Inconstantimicrobium</taxon>
    </lineage>
</organism>
<accession>A0ACB5RI39</accession>
<evidence type="ECO:0000313" key="2">
    <source>
        <dbReference type="Proteomes" id="UP001058074"/>
    </source>
</evidence>
<gene>
    <name evidence="1" type="ORF">rsdtw13_40070</name>
</gene>
<proteinExistence type="predicted"/>
<sequence>MKQEIISYLSTEKTSLSELCKFLYDNPEESYVEYKAYDYITNFLKQRQFDVKYNFENIETSFLATKGNGHPRICFLCEYDAVKGQGHLTGHNLLSTISVAAAIGLGHIIDKTHGSVHIIGCPGEYRGGVMETLVHQGVFKDMDVVMVAHPDVVTSESGTSSAIIPLSIKYIGSEKLSFLNQNKYTALDAILLTFNIINSLLKGLPKNTSIDSVLSKGGYTPLLQPLEAEAQLYIRSESMATAAKVEKKIREGVKFIGDLMNLESCVSLNDPHSEELLTNITLSRLCCHNLKEAGIIDVGPFRNVNSGLSIGAVSQKVPTIHPYIRITEDNVVQYGTKEFAQATISEFAIEQSIKAALALCYTSLDIIENENLLGEVKSEFFDNSKCTCQI</sequence>
<name>A0ACB5RI39_9CLOT</name>
<keyword evidence="2" id="KW-1185">Reference proteome</keyword>
<evidence type="ECO:0000313" key="1">
    <source>
        <dbReference type="EMBL" id="GKX68749.1"/>
    </source>
</evidence>